<proteinExistence type="predicted"/>
<dbReference type="AlphaFoldDB" id="A1ZH11"/>
<comment type="caution">
    <text evidence="1">The sequence shown here is derived from an EMBL/GenBank/DDBJ whole genome shotgun (WGS) entry which is preliminary data.</text>
</comment>
<dbReference type="OrthoDB" id="882303at2"/>
<dbReference type="RefSeq" id="WP_002695204.1">
    <property type="nucleotide sequence ID" value="NZ_AAWS01000007.1"/>
</dbReference>
<evidence type="ECO:0000313" key="2">
    <source>
        <dbReference type="Proteomes" id="UP000004095"/>
    </source>
</evidence>
<reference evidence="1 2" key="1">
    <citation type="submission" date="2007-01" db="EMBL/GenBank/DDBJ databases">
        <authorList>
            <person name="Haygood M."/>
            <person name="Podell S."/>
            <person name="Anderson C."/>
            <person name="Hopkinson B."/>
            <person name="Roe K."/>
            <person name="Barbeau K."/>
            <person name="Gaasterland T."/>
            <person name="Ferriera S."/>
            <person name="Johnson J."/>
            <person name="Kravitz S."/>
            <person name="Beeson K."/>
            <person name="Sutton G."/>
            <person name="Rogers Y.-H."/>
            <person name="Friedman R."/>
            <person name="Frazier M."/>
            <person name="Venter J.C."/>
        </authorList>
    </citation>
    <scope>NUCLEOTIDE SEQUENCE [LARGE SCALE GENOMIC DNA]</scope>
    <source>
        <strain evidence="1 2">ATCC 23134</strain>
    </source>
</reference>
<organism evidence="1 2">
    <name type="scientific">Microscilla marina ATCC 23134</name>
    <dbReference type="NCBI Taxonomy" id="313606"/>
    <lineage>
        <taxon>Bacteria</taxon>
        <taxon>Pseudomonadati</taxon>
        <taxon>Bacteroidota</taxon>
        <taxon>Cytophagia</taxon>
        <taxon>Cytophagales</taxon>
        <taxon>Microscillaceae</taxon>
        <taxon>Microscilla</taxon>
    </lineage>
</organism>
<dbReference type="EMBL" id="AAWS01000007">
    <property type="protein sequence ID" value="EAY30280.1"/>
    <property type="molecule type" value="Genomic_DNA"/>
</dbReference>
<dbReference type="Gene3D" id="1.10.530.10">
    <property type="match status" value="1"/>
</dbReference>
<accession>A1ZH11</accession>
<gene>
    <name evidence="1" type="ORF">M23134_08104</name>
</gene>
<keyword evidence="2" id="KW-1185">Reference proteome</keyword>
<dbReference type="SUPFAM" id="SSF53955">
    <property type="entry name" value="Lysozyme-like"/>
    <property type="match status" value="1"/>
</dbReference>
<protein>
    <submittedName>
        <fullName evidence="1">Uncharacterized protein</fullName>
    </submittedName>
</protein>
<name>A1ZH11_MICM2</name>
<dbReference type="eggNOG" id="ENOG50310YH">
    <property type="taxonomic scope" value="Bacteria"/>
</dbReference>
<evidence type="ECO:0000313" key="1">
    <source>
        <dbReference type="EMBL" id="EAY30280.1"/>
    </source>
</evidence>
<dbReference type="Proteomes" id="UP000004095">
    <property type="component" value="Unassembled WGS sequence"/>
</dbReference>
<dbReference type="InterPro" id="IPR023346">
    <property type="entry name" value="Lysozyme-like_dom_sf"/>
</dbReference>
<sequence>MTTINGNFRVNGVPFADWFNQTFRLTNPQIYSHFVNASNFTKLMGYIPDFTGKQAITLGEFCGHFAIMYNETGGTFTVIREMGGPKYMFEPTSWGKVTYNKAPNKLAGDQLKEWGLISSELDVAKWNGHVYPGDLPNNAQNRCDFYRYRGYGFNQLTWRNNYEKYMQPALPKPLDDYEAEEFETAINSLDVACKTFHNFISQGATAQQAIANLTKGSFQAYGMLVSGGWVAYVNNKYTPRALNLYNVLKTAAITPDNDNQAPPDTDIPSKYAINGMHLTPQQIKIIQQAIINSGNTQSAQLMKSSGGADGIWGNSTEKAFQLTGKTIQELLKGASDNHITHISGLSREEVKGVQQTIIDAANLVAYNGGADGIWGKDSAIAFAKLARLIEMTEQQIQKDSLAIGKMSPKEVKGVQKTIMTAGSIVVKSGGADGFWGDASESAYKLLIQKMNALFT</sequence>